<keyword evidence="7" id="KW-0833">Ubl conjugation pathway</keyword>
<dbReference type="PROSITE" id="PS51873">
    <property type="entry name" value="TRIAD"/>
    <property type="match status" value="1"/>
</dbReference>
<evidence type="ECO:0000256" key="2">
    <source>
        <dbReference type="ARBA" id="ARBA00012251"/>
    </source>
</evidence>
<keyword evidence="3" id="KW-0808">Transferase</keyword>
<dbReference type="GO" id="GO:0016567">
    <property type="term" value="P:protein ubiquitination"/>
    <property type="evidence" value="ECO:0007669"/>
    <property type="project" value="InterPro"/>
</dbReference>
<dbReference type="InterPro" id="IPR044066">
    <property type="entry name" value="TRIAD_supradom"/>
</dbReference>
<dbReference type="PROSITE" id="PS50089">
    <property type="entry name" value="ZF_RING_2"/>
    <property type="match status" value="1"/>
</dbReference>
<evidence type="ECO:0000259" key="11">
    <source>
        <dbReference type="PROSITE" id="PS51873"/>
    </source>
</evidence>
<evidence type="ECO:0000256" key="6">
    <source>
        <dbReference type="ARBA" id="ARBA00022771"/>
    </source>
</evidence>
<evidence type="ECO:0000256" key="9">
    <source>
        <dbReference type="PROSITE-ProRule" id="PRU00175"/>
    </source>
</evidence>
<dbReference type="InterPro" id="IPR031127">
    <property type="entry name" value="E3_UB_ligase_RBR"/>
</dbReference>
<evidence type="ECO:0000256" key="4">
    <source>
        <dbReference type="ARBA" id="ARBA00022723"/>
    </source>
</evidence>
<keyword evidence="6 9" id="KW-0863">Zinc-finger</keyword>
<name>A0AAN6PW13_9PEZI</name>
<dbReference type="PANTHER" id="PTHR11685">
    <property type="entry name" value="RBR FAMILY RING FINGER AND IBR DOMAIN-CONTAINING"/>
    <property type="match status" value="1"/>
</dbReference>
<dbReference type="GO" id="GO:0061630">
    <property type="term" value="F:ubiquitin protein ligase activity"/>
    <property type="evidence" value="ECO:0007669"/>
    <property type="project" value="UniProtKB-EC"/>
</dbReference>
<accession>A0AAN6PW13</accession>
<evidence type="ECO:0000256" key="7">
    <source>
        <dbReference type="ARBA" id="ARBA00022786"/>
    </source>
</evidence>
<dbReference type="InterPro" id="IPR002867">
    <property type="entry name" value="IBR_dom"/>
</dbReference>
<reference evidence="12" key="1">
    <citation type="journal article" date="2023" name="Mol. Phylogenet. Evol.">
        <title>Genome-scale phylogeny and comparative genomics of the fungal order Sordariales.</title>
        <authorList>
            <person name="Hensen N."/>
            <person name="Bonometti L."/>
            <person name="Westerberg I."/>
            <person name="Brannstrom I.O."/>
            <person name="Guillou S."/>
            <person name="Cros-Aarteil S."/>
            <person name="Calhoun S."/>
            <person name="Haridas S."/>
            <person name="Kuo A."/>
            <person name="Mondo S."/>
            <person name="Pangilinan J."/>
            <person name="Riley R."/>
            <person name="LaButti K."/>
            <person name="Andreopoulos B."/>
            <person name="Lipzen A."/>
            <person name="Chen C."/>
            <person name="Yan M."/>
            <person name="Daum C."/>
            <person name="Ng V."/>
            <person name="Clum A."/>
            <person name="Steindorff A."/>
            <person name="Ohm R.A."/>
            <person name="Martin F."/>
            <person name="Silar P."/>
            <person name="Natvig D.O."/>
            <person name="Lalanne C."/>
            <person name="Gautier V."/>
            <person name="Ament-Velasquez S.L."/>
            <person name="Kruys A."/>
            <person name="Hutchinson M.I."/>
            <person name="Powell A.J."/>
            <person name="Barry K."/>
            <person name="Miller A.N."/>
            <person name="Grigoriev I.V."/>
            <person name="Debuchy R."/>
            <person name="Gladieux P."/>
            <person name="Hiltunen Thoren M."/>
            <person name="Johannesson H."/>
        </authorList>
    </citation>
    <scope>NUCLEOTIDE SEQUENCE</scope>
    <source>
        <strain evidence="12">CBS 757.83</strain>
    </source>
</reference>
<evidence type="ECO:0000256" key="1">
    <source>
        <dbReference type="ARBA" id="ARBA00001798"/>
    </source>
</evidence>
<dbReference type="InterPro" id="IPR001841">
    <property type="entry name" value="Znf_RING"/>
</dbReference>
<feature type="domain" description="RING-type" evidence="10">
    <location>
        <begin position="8"/>
        <end position="61"/>
    </location>
</feature>
<evidence type="ECO:0000256" key="3">
    <source>
        <dbReference type="ARBA" id="ARBA00022679"/>
    </source>
</evidence>
<keyword evidence="8" id="KW-0862">Zinc</keyword>
<keyword evidence="5" id="KW-0677">Repeat</keyword>
<reference evidence="12" key="2">
    <citation type="submission" date="2023-05" db="EMBL/GenBank/DDBJ databases">
        <authorList>
            <consortium name="Lawrence Berkeley National Laboratory"/>
            <person name="Steindorff A."/>
            <person name="Hensen N."/>
            <person name="Bonometti L."/>
            <person name="Westerberg I."/>
            <person name="Brannstrom I.O."/>
            <person name="Guillou S."/>
            <person name="Cros-Aarteil S."/>
            <person name="Calhoun S."/>
            <person name="Haridas S."/>
            <person name="Kuo A."/>
            <person name="Mondo S."/>
            <person name="Pangilinan J."/>
            <person name="Riley R."/>
            <person name="Labutti K."/>
            <person name="Andreopoulos B."/>
            <person name="Lipzen A."/>
            <person name="Chen C."/>
            <person name="Yanf M."/>
            <person name="Daum C."/>
            <person name="Ng V."/>
            <person name="Clum A."/>
            <person name="Ohm R."/>
            <person name="Martin F."/>
            <person name="Silar P."/>
            <person name="Natvig D."/>
            <person name="Lalanne C."/>
            <person name="Gautier V."/>
            <person name="Ament-Velasquez S.L."/>
            <person name="Kruys A."/>
            <person name="Hutchinson M.I."/>
            <person name="Powell A.J."/>
            <person name="Barry K."/>
            <person name="Miller A.N."/>
            <person name="Grigoriev I.V."/>
            <person name="Debuchy R."/>
            <person name="Gladieux P."/>
            <person name="Thoren M.H."/>
            <person name="Johannesson H."/>
        </authorList>
    </citation>
    <scope>NUCLEOTIDE SEQUENCE</scope>
    <source>
        <strain evidence="12">CBS 757.83</strain>
    </source>
</reference>
<comment type="catalytic activity">
    <reaction evidence="1">
        <text>[E2 ubiquitin-conjugating enzyme]-S-ubiquitinyl-L-cysteine + [acceptor protein]-L-lysine = [E2 ubiquitin-conjugating enzyme]-L-cysteine + [acceptor protein]-N(6)-ubiquitinyl-L-lysine.</text>
        <dbReference type="EC" id="2.3.2.31"/>
    </reaction>
</comment>
<dbReference type="SUPFAM" id="SSF57850">
    <property type="entry name" value="RING/U-box"/>
    <property type="match status" value="3"/>
</dbReference>
<evidence type="ECO:0000256" key="5">
    <source>
        <dbReference type="ARBA" id="ARBA00022737"/>
    </source>
</evidence>
<comment type="caution">
    <text evidence="12">The sequence shown here is derived from an EMBL/GenBank/DDBJ whole genome shotgun (WGS) entry which is preliminary data.</text>
</comment>
<dbReference type="SMART" id="SM00647">
    <property type="entry name" value="IBR"/>
    <property type="match status" value="1"/>
</dbReference>
<dbReference type="AlphaFoldDB" id="A0AAN6PW13"/>
<dbReference type="Proteomes" id="UP001305647">
    <property type="component" value="Unassembled WGS sequence"/>
</dbReference>
<dbReference type="EC" id="2.3.2.31" evidence="2"/>
<sequence>MAERSKECVVCAEEKAPEAFPASPPSRSCQHNSRTCSDCISRAIRAHIQARILTDALCPECPGVMSTPTILRHTDAETLQRYHELCLQRLMQEEENFVWCAAGCGSGQIHEGGSDQPIVKCAGCGSKTCFSCKVPWHVDVTCAEWASFMAPTSDKTAKEPPRSAAEIFNEQAKELRASTEIIHKTTKPCPNCRWNIEKNGGCNLHIPILSAGPETVNVAQAPPA</sequence>
<keyword evidence="4" id="KW-0479">Metal-binding</keyword>
<evidence type="ECO:0000313" key="12">
    <source>
        <dbReference type="EMBL" id="KAK4097684.1"/>
    </source>
</evidence>
<feature type="domain" description="RING-type" evidence="11">
    <location>
        <begin position="4"/>
        <end position="224"/>
    </location>
</feature>
<organism evidence="12 13">
    <name type="scientific">Parathielavia hyrcaniae</name>
    <dbReference type="NCBI Taxonomy" id="113614"/>
    <lineage>
        <taxon>Eukaryota</taxon>
        <taxon>Fungi</taxon>
        <taxon>Dikarya</taxon>
        <taxon>Ascomycota</taxon>
        <taxon>Pezizomycotina</taxon>
        <taxon>Sordariomycetes</taxon>
        <taxon>Sordariomycetidae</taxon>
        <taxon>Sordariales</taxon>
        <taxon>Chaetomiaceae</taxon>
        <taxon>Parathielavia</taxon>
    </lineage>
</organism>
<dbReference type="Pfam" id="PF01485">
    <property type="entry name" value="IBR"/>
    <property type="match status" value="1"/>
</dbReference>
<dbReference type="Gene3D" id="1.20.120.1750">
    <property type="match status" value="1"/>
</dbReference>
<proteinExistence type="predicted"/>
<evidence type="ECO:0000313" key="13">
    <source>
        <dbReference type="Proteomes" id="UP001305647"/>
    </source>
</evidence>
<gene>
    <name evidence="12" type="ORF">N658DRAFT_569186</name>
</gene>
<dbReference type="GO" id="GO:0008270">
    <property type="term" value="F:zinc ion binding"/>
    <property type="evidence" value="ECO:0007669"/>
    <property type="project" value="UniProtKB-KW"/>
</dbReference>
<protein>
    <recommendedName>
        <fullName evidence="2">RBR-type E3 ubiquitin transferase</fullName>
        <ecNumber evidence="2">2.3.2.31</ecNumber>
    </recommendedName>
</protein>
<dbReference type="Gene3D" id="3.30.40.10">
    <property type="entry name" value="Zinc/RING finger domain, C3HC4 (zinc finger)"/>
    <property type="match status" value="1"/>
</dbReference>
<evidence type="ECO:0000259" key="10">
    <source>
        <dbReference type="PROSITE" id="PS50089"/>
    </source>
</evidence>
<evidence type="ECO:0000256" key="8">
    <source>
        <dbReference type="ARBA" id="ARBA00022833"/>
    </source>
</evidence>
<dbReference type="EMBL" id="MU863670">
    <property type="protein sequence ID" value="KAK4097684.1"/>
    <property type="molecule type" value="Genomic_DNA"/>
</dbReference>
<dbReference type="InterPro" id="IPR013083">
    <property type="entry name" value="Znf_RING/FYVE/PHD"/>
</dbReference>
<keyword evidence="13" id="KW-1185">Reference proteome</keyword>